<dbReference type="EMBL" id="BAABFU010000002">
    <property type="protein sequence ID" value="GAA4349505.1"/>
    <property type="molecule type" value="Genomic_DNA"/>
</dbReference>
<keyword evidence="4" id="KW-1185">Reference proteome</keyword>
<proteinExistence type="predicted"/>
<protein>
    <recommendedName>
        <fullName evidence="2">Intracellular proteinase inhibitor BsuPI domain-containing protein</fullName>
    </recommendedName>
</protein>
<evidence type="ECO:0000313" key="3">
    <source>
        <dbReference type="EMBL" id="GAA4349505.1"/>
    </source>
</evidence>
<evidence type="ECO:0000256" key="1">
    <source>
        <dbReference type="SAM" id="SignalP"/>
    </source>
</evidence>
<feature type="domain" description="Intracellular proteinase inhibitor BsuPI" evidence="2">
    <location>
        <begin position="204"/>
        <end position="297"/>
    </location>
</feature>
<feature type="chain" id="PRO_5046106624" description="Intracellular proteinase inhibitor BsuPI domain-containing protein" evidence="1">
    <location>
        <begin position="23"/>
        <end position="326"/>
    </location>
</feature>
<dbReference type="Proteomes" id="UP001501294">
    <property type="component" value="Unassembled WGS sequence"/>
</dbReference>
<evidence type="ECO:0000313" key="4">
    <source>
        <dbReference type="Proteomes" id="UP001501294"/>
    </source>
</evidence>
<name>A0ABP8I250_9GAMM</name>
<dbReference type="Pfam" id="PF12690">
    <property type="entry name" value="BsuPI"/>
    <property type="match status" value="1"/>
</dbReference>
<gene>
    <name evidence="3" type="ORF">GCM10023150_14030</name>
</gene>
<dbReference type="Gene3D" id="2.60.40.2360">
    <property type="entry name" value="Intracellular proteinase inhibitor BsuPI"/>
    <property type="match status" value="1"/>
</dbReference>
<comment type="caution">
    <text evidence="3">The sequence shown here is derived from an EMBL/GenBank/DDBJ whole genome shotgun (WGS) entry which is preliminary data.</text>
</comment>
<feature type="signal peptide" evidence="1">
    <location>
        <begin position="1"/>
        <end position="22"/>
    </location>
</feature>
<dbReference type="RefSeq" id="WP_223578129.1">
    <property type="nucleotide sequence ID" value="NZ_BAABFU010000002.1"/>
</dbReference>
<accession>A0ABP8I250</accession>
<reference evidence="4" key="1">
    <citation type="journal article" date="2019" name="Int. J. Syst. Evol. Microbiol.">
        <title>The Global Catalogue of Microorganisms (GCM) 10K type strain sequencing project: providing services to taxonomists for standard genome sequencing and annotation.</title>
        <authorList>
            <consortium name="The Broad Institute Genomics Platform"/>
            <consortium name="The Broad Institute Genome Sequencing Center for Infectious Disease"/>
            <person name="Wu L."/>
            <person name="Ma J."/>
        </authorList>
    </citation>
    <scope>NUCLEOTIDE SEQUENCE [LARGE SCALE GENOMIC DNA]</scope>
    <source>
        <strain evidence="4">JCM 17727</strain>
    </source>
</reference>
<sequence length="326" mass="36357">MNTFSKLTFALSTLFAGVAASADSYLMTSPADYRSFKSSQNQSLSMSLIDTKGGNWKQYSSYFGKKNQWLWLSNDGQEIYWFNESQNAELLLNASDPVGTEYRVKIDGCTDRATLASKSDKVRVAAGDFDRSVRLDFSGYCFDEGLESAWFVPGIGLVKWSKDSMIGPVVFELEHAKVGNMTLPNQEGIELSAQFPAETVMLNNQNTIEASITLINHSDETITLDFTSGQTFEIYLYDDNEQLVSLWSSDMMFTQALHSMKIKPGEAERFGGALDLKDLNSQPLDIGTYKIKIEIKGSFSPEASSFSHIPLSSESVLHLDNMMTHY</sequence>
<dbReference type="InterPro" id="IPR020481">
    <property type="entry name" value="Intracell_prot_inh_BsuPI"/>
</dbReference>
<keyword evidence="1" id="KW-0732">Signal</keyword>
<evidence type="ECO:0000259" key="2">
    <source>
        <dbReference type="Pfam" id="PF12690"/>
    </source>
</evidence>
<organism evidence="3 4">
    <name type="scientific">Kangiella taiwanensis</name>
    <dbReference type="NCBI Taxonomy" id="1079179"/>
    <lineage>
        <taxon>Bacteria</taxon>
        <taxon>Pseudomonadati</taxon>
        <taxon>Pseudomonadota</taxon>
        <taxon>Gammaproteobacteria</taxon>
        <taxon>Kangiellales</taxon>
        <taxon>Kangiellaceae</taxon>
        <taxon>Kangiella</taxon>
    </lineage>
</organism>
<dbReference type="InterPro" id="IPR038144">
    <property type="entry name" value="IPI"/>
</dbReference>